<keyword evidence="3" id="KW-0949">S-adenosyl-L-methionine</keyword>
<dbReference type="PIRSF" id="PIRSF005739">
    <property type="entry name" value="O-mtase"/>
    <property type="match status" value="1"/>
</dbReference>
<accession>A0A8K0H1I7</accession>
<feature type="domain" description="O-methyltransferase dimerisation" evidence="6">
    <location>
        <begin position="17"/>
        <end position="105"/>
    </location>
</feature>
<dbReference type="Proteomes" id="UP000796880">
    <property type="component" value="Unassembled WGS sequence"/>
</dbReference>
<dbReference type="GO" id="GO:0046983">
    <property type="term" value="F:protein dimerization activity"/>
    <property type="evidence" value="ECO:0007669"/>
    <property type="project" value="InterPro"/>
</dbReference>
<dbReference type="Gene3D" id="3.40.50.150">
    <property type="entry name" value="Vaccinia Virus protein VP39"/>
    <property type="match status" value="1"/>
</dbReference>
<dbReference type="EMBL" id="VOIH02000006">
    <property type="protein sequence ID" value="KAF3443880.1"/>
    <property type="molecule type" value="Genomic_DNA"/>
</dbReference>
<feature type="active site" description="Proton acceptor" evidence="4">
    <location>
        <position position="258"/>
    </location>
</feature>
<feature type="domain" description="O-methyltransferase C-terminal" evidence="5">
    <location>
        <begin position="128"/>
        <end position="332"/>
    </location>
</feature>
<comment type="caution">
    <text evidence="7">The sequence shown here is derived from an EMBL/GenBank/DDBJ whole genome shotgun (WGS) entry which is preliminary data.</text>
</comment>
<organism evidence="7 8">
    <name type="scientific">Rhamnella rubrinervis</name>
    <dbReference type="NCBI Taxonomy" id="2594499"/>
    <lineage>
        <taxon>Eukaryota</taxon>
        <taxon>Viridiplantae</taxon>
        <taxon>Streptophyta</taxon>
        <taxon>Embryophyta</taxon>
        <taxon>Tracheophyta</taxon>
        <taxon>Spermatophyta</taxon>
        <taxon>Magnoliopsida</taxon>
        <taxon>eudicotyledons</taxon>
        <taxon>Gunneridae</taxon>
        <taxon>Pentapetalae</taxon>
        <taxon>rosids</taxon>
        <taxon>fabids</taxon>
        <taxon>Rosales</taxon>
        <taxon>Rhamnaceae</taxon>
        <taxon>rhamnoid group</taxon>
        <taxon>Rhamneae</taxon>
        <taxon>Rhamnella</taxon>
    </lineage>
</organism>
<name>A0A8K0H1I7_9ROSA</name>
<dbReference type="Pfam" id="PF08100">
    <property type="entry name" value="Dimerisation"/>
    <property type="match status" value="1"/>
</dbReference>
<evidence type="ECO:0000256" key="3">
    <source>
        <dbReference type="ARBA" id="ARBA00022691"/>
    </source>
</evidence>
<evidence type="ECO:0000256" key="4">
    <source>
        <dbReference type="PIRSR" id="PIRSR005739-1"/>
    </source>
</evidence>
<dbReference type="InterPro" id="IPR036388">
    <property type="entry name" value="WH-like_DNA-bd_sf"/>
</dbReference>
<sequence length="352" mass="39001">MEAIEVDESVRGQAEILEHISAFITSMALKCVVELRVADIIQSHGGGSITLSQIASGITGSPCPNISYLERIMRLLVHKSIFTAHHPSDNGETLYGLTHSSRWILWDTKQSLASFVLTRTNPLTLPTWHSLSQCVKDGGLPFEKVNGCQHWDFAATNPEFNQLFNDAMSSTTEILMGVFLPAYKDGLSSIGTLVDAGGGIGTTLSEIVKSHPHIKGVNFDLPHVIATAPNNERVTHIGGDMFEAVPSGDAILMKRILHDWSDEMCVKILKNCRKAIPESTGKLIIVDAVFEEENNNIFKESQIIIDLVMMTLFSGKERTEVEWKKLLKEGGFPRYKIIKIPAIEWIIEAYPM</sequence>
<evidence type="ECO:0000313" key="7">
    <source>
        <dbReference type="EMBL" id="KAF3443880.1"/>
    </source>
</evidence>
<dbReference type="Gene3D" id="1.10.10.10">
    <property type="entry name" value="Winged helix-like DNA-binding domain superfamily/Winged helix DNA-binding domain"/>
    <property type="match status" value="1"/>
</dbReference>
<dbReference type="OrthoDB" id="1606438at2759"/>
<evidence type="ECO:0000313" key="8">
    <source>
        <dbReference type="Proteomes" id="UP000796880"/>
    </source>
</evidence>
<dbReference type="PROSITE" id="PS51683">
    <property type="entry name" value="SAM_OMT_II"/>
    <property type="match status" value="1"/>
</dbReference>
<keyword evidence="8" id="KW-1185">Reference proteome</keyword>
<dbReference type="InterPro" id="IPR016461">
    <property type="entry name" value="COMT-like"/>
</dbReference>
<dbReference type="SUPFAM" id="SSF46785">
    <property type="entry name" value="Winged helix' DNA-binding domain"/>
    <property type="match status" value="1"/>
</dbReference>
<proteinExistence type="predicted"/>
<dbReference type="AlphaFoldDB" id="A0A8K0H1I7"/>
<evidence type="ECO:0000259" key="6">
    <source>
        <dbReference type="Pfam" id="PF08100"/>
    </source>
</evidence>
<keyword evidence="1" id="KW-0489">Methyltransferase</keyword>
<dbReference type="SUPFAM" id="SSF53335">
    <property type="entry name" value="S-adenosyl-L-methionine-dependent methyltransferases"/>
    <property type="match status" value="1"/>
</dbReference>
<dbReference type="GO" id="GO:0032259">
    <property type="term" value="P:methylation"/>
    <property type="evidence" value="ECO:0007669"/>
    <property type="project" value="UniProtKB-KW"/>
</dbReference>
<reference evidence="7" key="1">
    <citation type="submission" date="2020-03" db="EMBL/GenBank/DDBJ databases">
        <title>A high-quality chromosome-level genome assembly of a woody plant with both climbing and erect habits, Rhamnella rubrinervis.</title>
        <authorList>
            <person name="Lu Z."/>
            <person name="Yang Y."/>
            <person name="Zhu X."/>
            <person name="Sun Y."/>
        </authorList>
    </citation>
    <scope>NUCLEOTIDE SEQUENCE</scope>
    <source>
        <strain evidence="7">BYM</strain>
        <tissue evidence="7">Leaf</tissue>
    </source>
</reference>
<keyword evidence="2" id="KW-0808">Transferase</keyword>
<dbReference type="Pfam" id="PF00891">
    <property type="entry name" value="Methyltransf_2"/>
    <property type="match status" value="1"/>
</dbReference>
<protein>
    <submittedName>
        <fullName evidence="7">Uncharacterized protein</fullName>
    </submittedName>
</protein>
<evidence type="ECO:0000259" key="5">
    <source>
        <dbReference type="Pfam" id="PF00891"/>
    </source>
</evidence>
<evidence type="ECO:0000256" key="2">
    <source>
        <dbReference type="ARBA" id="ARBA00022679"/>
    </source>
</evidence>
<dbReference type="InterPro" id="IPR036390">
    <property type="entry name" value="WH_DNA-bd_sf"/>
</dbReference>
<gene>
    <name evidence="7" type="ORF">FNV43_RR13570</name>
</gene>
<dbReference type="InterPro" id="IPR012967">
    <property type="entry name" value="COMT_dimerisation"/>
</dbReference>
<dbReference type="GO" id="GO:0008171">
    <property type="term" value="F:O-methyltransferase activity"/>
    <property type="evidence" value="ECO:0007669"/>
    <property type="project" value="InterPro"/>
</dbReference>
<dbReference type="InterPro" id="IPR001077">
    <property type="entry name" value="COMT_C"/>
</dbReference>
<dbReference type="PANTHER" id="PTHR11746">
    <property type="entry name" value="O-METHYLTRANSFERASE"/>
    <property type="match status" value="1"/>
</dbReference>
<dbReference type="CDD" id="cd02440">
    <property type="entry name" value="AdoMet_MTases"/>
    <property type="match status" value="1"/>
</dbReference>
<evidence type="ECO:0000256" key="1">
    <source>
        <dbReference type="ARBA" id="ARBA00022603"/>
    </source>
</evidence>
<dbReference type="InterPro" id="IPR029063">
    <property type="entry name" value="SAM-dependent_MTases_sf"/>
</dbReference>